<name>A0A8A0RK73_9FIRM</name>
<dbReference type="RefSeq" id="WP_206708183.1">
    <property type="nucleotide sequence ID" value="NZ_CP059066.1"/>
</dbReference>
<evidence type="ECO:0000313" key="2">
    <source>
        <dbReference type="Proteomes" id="UP000662904"/>
    </source>
</evidence>
<evidence type="ECO:0000313" key="1">
    <source>
        <dbReference type="EMBL" id="QSQ07939.1"/>
    </source>
</evidence>
<organism evidence="1 2">
    <name type="scientific">Koleobacter methoxysyntrophicus</name>
    <dbReference type="NCBI Taxonomy" id="2751313"/>
    <lineage>
        <taxon>Bacteria</taxon>
        <taxon>Bacillati</taxon>
        <taxon>Bacillota</taxon>
        <taxon>Clostridia</taxon>
        <taxon>Koleobacterales</taxon>
        <taxon>Koleobacteraceae</taxon>
        <taxon>Koleobacter</taxon>
    </lineage>
</organism>
<reference evidence="1" key="1">
    <citation type="submission" date="2020-07" db="EMBL/GenBank/DDBJ databases">
        <title>Koleobacter methoxysyntrophicus gen. nov., sp. nov., a novel anaerobic bacterium isolated from deep subsurface oil field and proposal of Koleobacterales ord. nov. in the phylum Firmicutes.</title>
        <authorList>
            <person name="Sakamoto S."/>
            <person name="Tamaki H."/>
        </authorList>
    </citation>
    <scope>NUCLEOTIDE SEQUENCE</scope>
    <source>
        <strain evidence="1">NRmbB1</strain>
    </source>
</reference>
<sequence>MGQFLTGDVNLNVRYEEIKKHYKNYLNNVLVGQVPHHGSEYNWNDKLLNDTPNSKFWVISAGILNNKHPSNEVCCDITKNKKLIIANEIKCFSMDFFYSI</sequence>
<dbReference type="KEGG" id="kme:H0A61_00258"/>
<protein>
    <submittedName>
        <fullName evidence="1">Uncharacterized protein</fullName>
    </submittedName>
</protein>
<accession>A0A8A0RK73</accession>
<keyword evidence="2" id="KW-1185">Reference proteome</keyword>
<dbReference type="InterPro" id="IPR036866">
    <property type="entry name" value="RibonucZ/Hydroxyglut_hydro"/>
</dbReference>
<dbReference type="AlphaFoldDB" id="A0A8A0RK73"/>
<gene>
    <name evidence="1" type="ORF">H0A61_00258</name>
</gene>
<dbReference type="EMBL" id="CP059066">
    <property type="protein sequence ID" value="QSQ07939.1"/>
    <property type="molecule type" value="Genomic_DNA"/>
</dbReference>
<dbReference type="Proteomes" id="UP000662904">
    <property type="component" value="Chromosome"/>
</dbReference>
<proteinExistence type="predicted"/>
<dbReference type="Gene3D" id="3.60.15.10">
    <property type="entry name" value="Ribonuclease Z/Hydroxyacylglutathione hydrolase-like"/>
    <property type="match status" value="1"/>
</dbReference>